<reference evidence="1" key="1">
    <citation type="submission" date="2020-02" db="EMBL/GenBank/DDBJ databases">
        <title>Synteny-based analysis reveals conserved mechanism for high triclosan tolerance in Pseudomonas, as well as instances of horizontal transfer.</title>
        <authorList>
            <person name="Mcfarland A.G."/>
            <person name="Bertucci H.K."/>
            <person name="Litmann E."/>
            <person name="Shen J."/>
            <person name="Huttenhower C."/>
            <person name="Hartmann E.M."/>
        </authorList>
    </citation>
    <scope>NUCLEOTIDE SEQUENCE</scope>
    <source>
        <strain evidence="1">109A1</strain>
    </source>
</reference>
<evidence type="ECO:0000313" key="1">
    <source>
        <dbReference type="EMBL" id="MBA1307164.1"/>
    </source>
</evidence>
<comment type="caution">
    <text evidence="1">The sequence shown here is derived from an EMBL/GenBank/DDBJ whole genome shotgun (WGS) entry which is preliminary data.</text>
</comment>
<evidence type="ECO:0000313" key="2">
    <source>
        <dbReference type="Proteomes" id="UP001138621"/>
    </source>
</evidence>
<dbReference type="AlphaFoldDB" id="A0AA40RXA6"/>
<name>A0AA40RXA6_STUST</name>
<dbReference type="EMBL" id="JAAMRD010000028">
    <property type="protein sequence ID" value="MBA1307164.1"/>
    <property type="molecule type" value="Genomic_DNA"/>
</dbReference>
<dbReference type="Proteomes" id="UP001138621">
    <property type="component" value="Unassembled WGS sequence"/>
</dbReference>
<dbReference type="RefSeq" id="WP_017244579.1">
    <property type="nucleotide sequence ID" value="NZ_JAAMRD010000028.1"/>
</dbReference>
<organism evidence="1 2">
    <name type="scientific">Stutzerimonas stutzeri</name>
    <name type="common">Pseudomonas stutzeri</name>
    <dbReference type="NCBI Taxonomy" id="316"/>
    <lineage>
        <taxon>Bacteria</taxon>
        <taxon>Pseudomonadati</taxon>
        <taxon>Pseudomonadota</taxon>
        <taxon>Gammaproteobacteria</taxon>
        <taxon>Pseudomonadales</taxon>
        <taxon>Pseudomonadaceae</taxon>
        <taxon>Stutzerimonas</taxon>
    </lineage>
</organism>
<proteinExistence type="predicted"/>
<accession>A0AA40RXA6</accession>
<protein>
    <submittedName>
        <fullName evidence="1">Uncharacterized protein</fullName>
    </submittedName>
</protein>
<sequence length="101" mass="11371">MVTVDKHPDLALFGFAIDSKLRALGLTELLIHDIAYGEHVQAPAIVMQQKMLRPVQFEIIGSALAEWIHQAQLRIDESLFTSRMNIPEQLSTRQHALIVKG</sequence>
<gene>
    <name evidence="1" type="ORF">G7024_22495</name>
</gene>